<dbReference type="STRING" id="593117.TGAM_0908"/>
<evidence type="ECO:0000313" key="2">
    <source>
        <dbReference type="Proteomes" id="UP000001488"/>
    </source>
</evidence>
<protein>
    <submittedName>
        <fullName evidence="1">Uncharacterized protein</fullName>
    </submittedName>
</protein>
<dbReference type="Proteomes" id="UP000001488">
    <property type="component" value="Chromosome"/>
</dbReference>
<organism evidence="1 2">
    <name type="scientific">Thermococcus gammatolerans (strain DSM 15229 / JCM 11827 / EJ3)</name>
    <dbReference type="NCBI Taxonomy" id="593117"/>
    <lineage>
        <taxon>Archaea</taxon>
        <taxon>Methanobacteriati</taxon>
        <taxon>Methanobacteriota</taxon>
        <taxon>Thermococci</taxon>
        <taxon>Thermococcales</taxon>
        <taxon>Thermococcaceae</taxon>
        <taxon>Thermococcus</taxon>
    </lineage>
</organism>
<dbReference type="PANTHER" id="PTHR42754">
    <property type="entry name" value="ENDOGLUCANASE"/>
    <property type="match status" value="1"/>
</dbReference>
<name>C5A598_THEGJ</name>
<proteinExistence type="predicted"/>
<dbReference type="eggNOG" id="arCOG02559">
    <property type="taxonomic scope" value="Archaea"/>
</dbReference>
<dbReference type="EMBL" id="CP001398">
    <property type="protein sequence ID" value="ACS33410.1"/>
    <property type="molecule type" value="Genomic_DNA"/>
</dbReference>
<evidence type="ECO:0000313" key="1">
    <source>
        <dbReference type="EMBL" id="ACS33410.1"/>
    </source>
</evidence>
<dbReference type="AlphaFoldDB" id="C5A598"/>
<accession>C5A598</accession>
<dbReference type="PANTHER" id="PTHR42754:SF1">
    <property type="entry name" value="LIPOPROTEIN"/>
    <property type="match status" value="1"/>
</dbReference>
<sequence length="510" mass="54801">MVVKMLRNWKFLPAVFVALLTTALVSGSAVIVAPPRGTVTYPEVIAGVGSDGAGGFIVVVPFNMTASGTPVVPGAWIGDFYPNGSLKWGEYVKGFPFRPSPRVLRATANGSILLVGQSDAGNHTDIWVIKLEGDGRLRWSKDYLLNVSPGWIMFIDNVVQMEDEILIATHVDSFGGDGRVTAPVVLALDGSGNPLWAGAYQIPHGPRELYSTAIGKVKDGYYLILHDEETWYYVILDKNGNPLGTWKIISPLEGFFIKSALSVGDTVYFLGGSSNGTVLGAITGNSTAWARLYTLSPEKTCTEKSGNVTLLSSETSSTEPAPVLTVSEGHLIFQPAIVKAFRLTCSDGLNTTYALIKTDRMGTVVDSFTVVTEGKEEDTILLGNFGEPEGISANGDSFIALWRETISSGPMLQFRSFAIVSNLKAKPKGPAIEAYSFQVKTTPTDVKLIPGSPTTKKKLIIKVVEGQVTVKRANGIPVRVISVKDSSEKSICGPGISILLLLLVALWKRR</sequence>
<reference evidence="1 2" key="1">
    <citation type="journal article" date="2007" name="Genome Biol.">
        <title>Genome analysis and genome-wide proteomics of Thermococcus gammatolerans, the most radioresistant organism known amongst the Archaea.</title>
        <authorList>
            <person name="Zivanovic Y."/>
            <person name="Armengaud J."/>
            <person name="Lagorce A."/>
            <person name="Leplat C."/>
            <person name="Guerin P."/>
            <person name="Dutertre M."/>
            <person name="Anthouard V."/>
            <person name="Forterre P."/>
            <person name="Wincker P."/>
            <person name="Confalonieri F."/>
        </authorList>
    </citation>
    <scope>NUCLEOTIDE SEQUENCE [LARGE SCALE GENOMIC DNA]</scope>
    <source>
        <strain evidence="2">DSM 15229 / JCM 11827 / EJ3</strain>
    </source>
</reference>
<keyword evidence="2" id="KW-1185">Reference proteome</keyword>
<gene>
    <name evidence="1" type="ordered locus">TGAM_0908</name>
</gene>
<dbReference type="KEGG" id="tga:TGAM_0908"/>
<dbReference type="PATRIC" id="fig|593117.10.peg.901"/>
<dbReference type="HOGENOM" id="CLU_547052_0_0_2"/>
<dbReference type="NCBIfam" id="TIGR04288">
    <property type="entry name" value="CGP_CTERM"/>
    <property type="match status" value="1"/>
</dbReference>
<dbReference type="PaxDb" id="593117-TGAM_0908"/>
<dbReference type="InterPro" id="IPR027552">
    <property type="entry name" value="CGP_CTERM"/>
</dbReference>